<protein>
    <submittedName>
        <fullName evidence="2">Uncharacterized protein</fullName>
    </submittedName>
</protein>
<dbReference type="EMBL" id="JAGTJQ010000003">
    <property type="protein sequence ID" value="KAH7035694.1"/>
    <property type="molecule type" value="Genomic_DNA"/>
</dbReference>
<dbReference type="Proteomes" id="UP000756346">
    <property type="component" value="Unassembled WGS sequence"/>
</dbReference>
<keyword evidence="3" id="KW-1185">Reference proteome</keyword>
<evidence type="ECO:0000256" key="1">
    <source>
        <dbReference type="SAM" id="MobiDB-lite"/>
    </source>
</evidence>
<evidence type="ECO:0000313" key="3">
    <source>
        <dbReference type="Proteomes" id="UP000756346"/>
    </source>
</evidence>
<sequence>MSDAETTVGATVSLQAPSEGETTWTATQVDPAKDLDSGDSQGRLSLEWSYGPVQLSGYVSTDTFALAYSPTIAGINLGTIYGNLKDGVAVNADLKTVKGQIKTYLKNGNEIWNYIDIQIAYNGSYQGDYKIMTF</sequence>
<feature type="compositionally biased region" description="Polar residues" evidence="1">
    <location>
        <begin position="1"/>
        <end position="28"/>
    </location>
</feature>
<dbReference type="RefSeq" id="XP_046015787.1">
    <property type="nucleotide sequence ID" value="XM_046160909.1"/>
</dbReference>
<evidence type="ECO:0000313" key="2">
    <source>
        <dbReference type="EMBL" id="KAH7035694.1"/>
    </source>
</evidence>
<gene>
    <name evidence="2" type="ORF">B0I36DRAFT_382351</name>
</gene>
<reference evidence="2" key="1">
    <citation type="journal article" date="2021" name="Nat. Commun.">
        <title>Genetic determinants of endophytism in the Arabidopsis root mycobiome.</title>
        <authorList>
            <person name="Mesny F."/>
            <person name="Miyauchi S."/>
            <person name="Thiergart T."/>
            <person name="Pickel B."/>
            <person name="Atanasova L."/>
            <person name="Karlsson M."/>
            <person name="Huettel B."/>
            <person name="Barry K.W."/>
            <person name="Haridas S."/>
            <person name="Chen C."/>
            <person name="Bauer D."/>
            <person name="Andreopoulos W."/>
            <person name="Pangilinan J."/>
            <person name="LaButti K."/>
            <person name="Riley R."/>
            <person name="Lipzen A."/>
            <person name="Clum A."/>
            <person name="Drula E."/>
            <person name="Henrissat B."/>
            <person name="Kohler A."/>
            <person name="Grigoriev I.V."/>
            <person name="Martin F.M."/>
            <person name="Hacquard S."/>
        </authorList>
    </citation>
    <scope>NUCLEOTIDE SEQUENCE</scope>
    <source>
        <strain evidence="2">MPI-CAGE-CH-0230</strain>
    </source>
</reference>
<dbReference type="GeneID" id="70190455"/>
<feature type="region of interest" description="Disordered" evidence="1">
    <location>
        <begin position="1"/>
        <end position="40"/>
    </location>
</feature>
<dbReference type="OrthoDB" id="3832365at2759"/>
<dbReference type="AlphaFoldDB" id="A0A9P8YCT8"/>
<comment type="caution">
    <text evidence="2">The sequence shown here is derived from an EMBL/GenBank/DDBJ whole genome shotgun (WGS) entry which is preliminary data.</text>
</comment>
<organism evidence="2 3">
    <name type="scientific">Microdochium trichocladiopsis</name>
    <dbReference type="NCBI Taxonomy" id="1682393"/>
    <lineage>
        <taxon>Eukaryota</taxon>
        <taxon>Fungi</taxon>
        <taxon>Dikarya</taxon>
        <taxon>Ascomycota</taxon>
        <taxon>Pezizomycotina</taxon>
        <taxon>Sordariomycetes</taxon>
        <taxon>Xylariomycetidae</taxon>
        <taxon>Xylariales</taxon>
        <taxon>Microdochiaceae</taxon>
        <taxon>Microdochium</taxon>
    </lineage>
</organism>
<name>A0A9P8YCT8_9PEZI</name>
<accession>A0A9P8YCT8</accession>
<proteinExistence type="predicted"/>